<sequence length="158" mass="18493">MMELNKIGIEVDVATEIAEKLNDLSANYHIFYQNVRGFHWNIKGKNFFALHPKFEELYTQSFEDIDKIAERIRALGFIPKHAYSDFIRTSDIKEMKDITDEITCVKDTLQNLSILIFKEKEIMKLTADGHDDGTNNMVNDFIEDHEKQVWMLSAFLNQ</sequence>
<evidence type="ECO:0000259" key="3">
    <source>
        <dbReference type="Pfam" id="PF00210"/>
    </source>
</evidence>
<dbReference type="Proteomes" id="UP000030185">
    <property type="component" value="Unassembled WGS sequence"/>
</dbReference>
<dbReference type="Gene3D" id="1.20.1260.10">
    <property type="match status" value="1"/>
</dbReference>
<reference evidence="4 5" key="1">
    <citation type="submission" date="2014-09" db="EMBL/GenBank/DDBJ databases">
        <title>Sporocytophaga myxococcoides PG-01 genome sequencing.</title>
        <authorList>
            <person name="Liu L."/>
            <person name="Gao P.J."/>
            <person name="Chen G.J."/>
            <person name="Wang L.S."/>
        </authorList>
    </citation>
    <scope>NUCLEOTIDE SEQUENCE [LARGE SCALE GENOMIC DNA]</scope>
    <source>
        <strain evidence="4 5">PG-01</strain>
    </source>
</reference>
<dbReference type="CDD" id="cd01043">
    <property type="entry name" value="DPS"/>
    <property type="match status" value="1"/>
</dbReference>
<keyword evidence="4" id="KW-0238">DNA-binding</keyword>
<dbReference type="PIRSF" id="PIRSF005900">
    <property type="entry name" value="Dps"/>
    <property type="match status" value="1"/>
</dbReference>
<dbReference type="InterPro" id="IPR012347">
    <property type="entry name" value="Ferritin-like"/>
</dbReference>
<evidence type="ECO:0000313" key="5">
    <source>
        <dbReference type="Proteomes" id="UP000030185"/>
    </source>
</evidence>
<dbReference type="PANTHER" id="PTHR42932">
    <property type="entry name" value="GENERAL STRESS PROTEIN 20U"/>
    <property type="match status" value="1"/>
</dbReference>
<dbReference type="Pfam" id="PF00210">
    <property type="entry name" value="Ferritin"/>
    <property type="match status" value="1"/>
</dbReference>
<dbReference type="InterPro" id="IPR009078">
    <property type="entry name" value="Ferritin-like_SF"/>
</dbReference>
<dbReference type="InterPro" id="IPR023188">
    <property type="entry name" value="DPS_DNA-bd_CS"/>
</dbReference>
<gene>
    <name evidence="4" type="ORF">MYP_3468</name>
</gene>
<comment type="similarity">
    <text evidence="1 2">Belongs to the Dps family.</text>
</comment>
<dbReference type="OrthoDB" id="9797023at2"/>
<comment type="caution">
    <text evidence="4">The sequence shown here is derived from an EMBL/GenBank/DDBJ whole genome shotgun (WGS) entry which is preliminary data.</text>
</comment>
<evidence type="ECO:0000256" key="2">
    <source>
        <dbReference type="RuleBase" id="RU003875"/>
    </source>
</evidence>
<dbReference type="GO" id="GO:0016722">
    <property type="term" value="F:oxidoreductase activity, acting on metal ions"/>
    <property type="evidence" value="ECO:0007669"/>
    <property type="project" value="InterPro"/>
</dbReference>
<dbReference type="RefSeq" id="WP_045465813.1">
    <property type="nucleotide sequence ID" value="NZ_BBLT01000007.1"/>
</dbReference>
<dbReference type="InterPro" id="IPR002177">
    <property type="entry name" value="DPS_DNA-bd"/>
</dbReference>
<dbReference type="InterPro" id="IPR008331">
    <property type="entry name" value="Ferritin_DPS_dom"/>
</dbReference>
<dbReference type="GO" id="GO:0003677">
    <property type="term" value="F:DNA binding"/>
    <property type="evidence" value="ECO:0007669"/>
    <property type="project" value="UniProtKB-KW"/>
</dbReference>
<dbReference type="EMBL" id="BBLT01000007">
    <property type="protein sequence ID" value="GAL86239.1"/>
    <property type="molecule type" value="Genomic_DNA"/>
</dbReference>
<dbReference type="GO" id="GO:0008199">
    <property type="term" value="F:ferric iron binding"/>
    <property type="evidence" value="ECO:0007669"/>
    <property type="project" value="InterPro"/>
</dbReference>
<dbReference type="PRINTS" id="PR01346">
    <property type="entry name" value="HELNAPAPROT"/>
</dbReference>
<dbReference type="PROSITE" id="PS00819">
    <property type="entry name" value="DPS_2"/>
    <property type="match status" value="1"/>
</dbReference>
<name>A0A098LIH4_9BACT</name>
<organism evidence="4 5">
    <name type="scientific">Sporocytophaga myxococcoides</name>
    <dbReference type="NCBI Taxonomy" id="153721"/>
    <lineage>
        <taxon>Bacteria</taxon>
        <taxon>Pseudomonadati</taxon>
        <taxon>Bacteroidota</taxon>
        <taxon>Cytophagia</taxon>
        <taxon>Cytophagales</taxon>
        <taxon>Cytophagaceae</taxon>
        <taxon>Sporocytophaga</taxon>
    </lineage>
</organism>
<protein>
    <submittedName>
        <fullName evidence="4">DNA-binding ferritin-like protein</fullName>
    </submittedName>
</protein>
<accession>A0A098LIH4</accession>
<keyword evidence="5" id="KW-1185">Reference proteome</keyword>
<evidence type="ECO:0000256" key="1">
    <source>
        <dbReference type="ARBA" id="ARBA00009497"/>
    </source>
</evidence>
<dbReference type="STRING" id="153721.MYP_3468"/>
<proteinExistence type="inferred from homology"/>
<dbReference type="PROSITE" id="PS00818">
    <property type="entry name" value="DPS_1"/>
    <property type="match status" value="1"/>
</dbReference>
<dbReference type="SUPFAM" id="SSF47240">
    <property type="entry name" value="Ferritin-like"/>
    <property type="match status" value="1"/>
</dbReference>
<feature type="domain" description="Ferritin/DPS" evidence="3">
    <location>
        <begin position="19"/>
        <end position="157"/>
    </location>
</feature>
<evidence type="ECO:0000313" key="4">
    <source>
        <dbReference type="EMBL" id="GAL86239.1"/>
    </source>
</evidence>
<dbReference type="eggNOG" id="COG0783">
    <property type="taxonomic scope" value="Bacteria"/>
</dbReference>
<dbReference type="AlphaFoldDB" id="A0A098LIH4"/>
<dbReference type="PANTHER" id="PTHR42932:SF1">
    <property type="entry name" value="GENERAL STRESS PROTEIN 20U"/>
    <property type="match status" value="1"/>
</dbReference>